<organism evidence="3 4">
    <name type="scientific">Spirosoma oryzae</name>
    <dbReference type="NCBI Taxonomy" id="1469603"/>
    <lineage>
        <taxon>Bacteria</taxon>
        <taxon>Pseudomonadati</taxon>
        <taxon>Bacteroidota</taxon>
        <taxon>Cytophagia</taxon>
        <taxon>Cytophagales</taxon>
        <taxon>Cytophagaceae</taxon>
        <taxon>Spirosoma</taxon>
    </lineage>
</organism>
<proteinExistence type="predicted"/>
<feature type="transmembrane region" description="Helical" evidence="1">
    <location>
        <begin position="115"/>
        <end position="138"/>
    </location>
</feature>
<reference evidence="3 4" key="1">
    <citation type="submission" date="2018-03" db="EMBL/GenBank/DDBJ databases">
        <title>Genomic Encyclopedia of Archaeal and Bacterial Type Strains, Phase II (KMG-II): from individual species to whole genera.</title>
        <authorList>
            <person name="Goeker M."/>
        </authorList>
    </citation>
    <scope>NUCLEOTIDE SEQUENCE [LARGE SCALE GENOMIC DNA]</scope>
    <source>
        <strain evidence="3 4">DSM 28354</strain>
    </source>
</reference>
<dbReference type="InterPro" id="IPR003474">
    <property type="entry name" value="Glcn_transporter"/>
</dbReference>
<feature type="transmembrane region" description="Helical" evidence="1">
    <location>
        <begin position="38"/>
        <end position="56"/>
    </location>
</feature>
<keyword evidence="1" id="KW-0472">Membrane</keyword>
<dbReference type="OrthoDB" id="9787129at2"/>
<feature type="transmembrane region" description="Helical" evidence="1">
    <location>
        <begin position="273"/>
        <end position="295"/>
    </location>
</feature>
<dbReference type="GO" id="GO:0015128">
    <property type="term" value="F:gluconate transmembrane transporter activity"/>
    <property type="evidence" value="ECO:0007669"/>
    <property type="project" value="InterPro"/>
</dbReference>
<feature type="transmembrane region" description="Helical" evidence="1">
    <location>
        <begin position="77"/>
        <end position="95"/>
    </location>
</feature>
<feature type="transmembrane region" description="Helical" evidence="1">
    <location>
        <begin position="343"/>
        <end position="361"/>
    </location>
</feature>
<comment type="caution">
    <text evidence="3">The sequence shown here is derived from an EMBL/GenBank/DDBJ whole genome shotgun (WGS) entry which is preliminary data.</text>
</comment>
<keyword evidence="4" id="KW-1185">Reference proteome</keyword>
<feature type="transmembrane region" description="Helical" evidence="1">
    <location>
        <begin position="316"/>
        <end position="337"/>
    </location>
</feature>
<dbReference type="PANTHER" id="PTHR30354">
    <property type="entry name" value="GNT FAMILY GLUCONATE TRANSPORTER"/>
    <property type="match status" value="1"/>
</dbReference>
<sequence length="457" mass="47831">MPCRFQSLLVVTTSTTYSLLLLTASIGFIIWLTAYKRVNAFFALLLAALGVGLLSGQPLDSIAGTLKTGFGHTMEKIGLLIILGTTLGVILERTGATLSMANRILRLVDERNAPLAIALTGFVIGFPIFCDSGFIILSGLNQSLVRKTRMPMPVMAAALATSLYAVHCLVPPHPGITAALGTMGGDVGMVMLVGLGLAIPATAVGYGWSIWRGKIVSYDQPDAAAEPVVDEQLPSAGLSFLPVVLPIMLIAGKSLALLTISAQQATEQLGWRLLIFVGEPVVALGVGIIASLLLIQSRHRSELTNWLTEGVDKAGMIIAIIAGGGMFGEMLQVTGIGKSLGDALNGLPLGIFFPFLIAALLKTAQGSSTVAVITAASLVTPLLASLGLQSPMGVTLAVLSMGAGSMVVSHANDAYFWVISRFSDLPTATMFRVYSLATIAMGIVVQLLIWALFLALK</sequence>
<evidence type="ECO:0000313" key="4">
    <source>
        <dbReference type="Proteomes" id="UP000238375"/>
    </source>
</evidence>
<keyword evidence="1" id="KW-0812">Transmembrane</keyword>
<keyword evidence="1" id="KW-1133">Transmembrane helix</keyword>
<dbReference type="GO" id="GO:0005886">
    <property type="term" value="C:plasma membrane"/>
    <property type="evidence" value="ECO:0007669"/>
    <property type="project" value="TreeGrafter"/>
</dbReference>
<evidence type="ECO:0000313" key="3">
    <source>
        <dbReference type="EMBL" id="PRY40120.1"/>
    </source>
</evidence>
<feature type="transmembrane region" description="Helical" evidence="1">
    <location>
        <begin position="240"/>
        <end position="261"/>
    </location>
</feature>
<feature type="transmembrane region" description="Helical" evidence="1">
    <location>
        <begin position="187"/>
        <end position="208"/>
    </location>
</feature>
<accession>A0A2T0T368</accession>
<feature type="transmembrane region" description="Helical" evidence="1">
    <location>
        <begin position="368"/>
        <end position="388"/>
    </location>
</feature>
<protein>
    <submittedName>
        <fullName evidence="3">Putative D-glycerate permease</fullName>
    </submittedName>
</protein>
<feature type="transmembrane region" description="Helical" evidence="1">
    <location>
        <begin position="150"/>
        <end position="167"/>
    </location>
</feature>
<dbReference type="PROSITE" id="PS50156">
    <property type="entry name" value="SSD"/>
    <property type="match status" value="1"/>
</dbReference>
<evidence type="ECO:0000259" key="2">
    <source>
        <dbReference type="PROSITE" id="PS50156"/>
    </source>
</evidence>
<name>A0A2T0T368_9BACT</name>
<feature type="transmembrane region" description="Helical" evidence="1">
    <location>
        <begin position="394"/>
        <end position="419"/>
    </location>
</feature>
<feature type="transmembrane region" description="Helical" evidence="1">
    <location>
        <begin position="431"/>
        <end position="456"/>
    </location>
</feature>
<dbReference type="Proteomes" id="UP000238375">
    <property type="component" value="Unassembled WGS sequence"/>
</dbReference>
<dbReference type="InterPro" id="IPR000731">
    <property type="entry name" value="SSD"/>
</dbReference>
<gene>
    <name evidence="3" type="ORF">CLV58_107214</name>
</gene>
<dbReference type="Pfam" id="PF02447">
    <property type="entry name" value="GntP_permease"/>
    <property type="match status" value="1"/>
</dbReference>
<feature type="transmembrane region" description="Helical" evidence="1">
    <location>
        <begin position="7"/>
        <end position="32"/>
    </location>
</feature>
<dbReference type="PANTHER" id="PTHR30354:SF11">
    <property type="entry name" value="PERMEASE"/>
    <property type="match status" value="1"/>
</dbReference>
<dbReference type="AlphaFoldDB" id="A0A2T0T368"/>
<dbReference type="EMBL" id="PVTE01000007">
    <property type="protein sequence ID" value="PRY40120.1"/>
    <property type="molecule type" value="Genomic_DNA"/>
</dbReference>
<evidence type="ECO:0000256" key="1">
    <source>
        <dbReference type="SAM" id="Phobius"/>
    </source>
</evidence>
<feature type="domain" description="SSD" evidence="2">
    <location>
        <begin position="334"/>
        <end position="456"/>
    </location>
</feature>